<dbReference type="Gene3D" id="1.10.260.40">
    <property type="entry name" value="lambda repressor-like DNA-binding domains"/>
    <property type="match status" value="1"/>
</dbReference>
<dbReference type="SUPFAM" id="SSF47413">
    <property type="entry name" value="lambda repressor-like DNA-binding domains"/>
    <property type="match status" value="1"/>
</dbReference>
<proteinExistence type="predicted"/>
<dbReference type="EMBL" id="JDSO01000036">
    <property type="protein sequence ID" value="KDB48470.1"/>
    <property type="molecule type" value="Genomic_DNA"/>
</dbReference>
<evidence type="ECO:0000313" key="2">
    <source>
        <dbReference type="EMBL" id="KDB48470.1"/>
    </source>
</evidence>
<organism evidence="2 3">
    <name type="scientific">Glaesserella parasuis HPS10</name>
    <dbReference type="NCBI Taxonomy" id="1450514"/>
    <lineage>
        <taxon>Bacteria</taxon>
        <taxon>Pseudomonadati</taxon>
        <taxon>Pseudomonadota</taxon>
        <taxon>Gammaproteobacteria</taxon>
        <taxon>Pasteurellales</taxon>
        <taxon>Pasteurellaceae</taxon>
        <taxon>Glaesserella</taxon>
    </lineage>
</organism>
<dbReference type="Proteomes" id="UP000027036">
    <property type="component" value="Unassembled WGS sequence"/>
</dbReference>
<dbReference type="AlphaFoldDB" id="A0A836Z242"/>
<dbReference type="InterPro" id="IPR010982">
    <property type="entry name" value="Lambda_DNA-bd_dom_sf"/>
</dbReference>
<dbReference type="Pfam" id="PF13744">
    <property type="entry name" value="HTH_37"/>
    <property type="match status" value="1"/>
</dbReference>
<protein>
    <submittedName>
        <fullName evidence="2">XRE family transcriptional regulator</fullName>
    </submittedName>
</protein>
<dbReference type="InterPro" id="IPR039554">
    <property type="entry name" value="HigA2-like_HTH"/>
</dbReference>
<dbReference type="GO" id="GO:0003677">
    <property type="term" value="F:DNA binding"/>
    <property type="evidence" value="ECO:0007669"/>
    <property type="project" value="InterPro"/>
</dbReference>
<sequence>MMIDTEIRHITLPTDNIFSDLGFEPEEAERLKQASQALIEAKISLMNNVTEWINANNLKQADAAKILGITRPRVSDVVNHKIEKFTLDALFMMINKTGKTIQFSIT</sequence>
<reference evidence="2 3" key="1">
    <citation type="submission" date="2014-02" db="EMBL/GenBank/DDBJ databases">
        <title>Comparative genomics of Haemophilus parasuis isolated from pig lungs.</title>
        <authorList>
            <person name="Kittichotirat W."/>
            <person name="Bumgarner R.E."/>
            <person name="Lawrence P."/>
        </authorList>
    </citation>
    <scope>NUCLEOTIDE SEQUENCE [LARGE SCALE GENOMIC DNA]</scope>
    <source>
        <strain evidence="2 3">HPS10</strain>
    </source>
</reference>
<evidence type="ECO:0000313" key="3">
    <source>
        <dbReference type="Proteomes" id="UP000027036"/>
    </source>
</evidence>
<name>A0A836Z242_GLAPU</name>
<evidence type="ECO:0000259" key="1">
    <source>
        <dbReference type="Pfam" id="PF13744"/>
    </source>
</evidence>
<gene>
    <name evidence="2" type="ORF">HPS10_03495</name>
</gene>
<comment type="caution">
    <text evidence="2">The sequence shown here is derived from an EMBL/GenBank/DDBJ whole genome shotgun (WGS) entry which is preliminary data.</text>
</comment>
<feature type="domain" description="HigA2-like helix-turn-helix" evidence="1">
    <location>
        <begin position="33"/>
        <end position="105"/>
    </location>
</feature>
<accession>A0A836Z242</accession>